<keyword evidence="2" id="KW-0503">Monooxygenase</keyword>
<dbReference type="InterPro" id="IPR007138">
    <property type="entry name" value="ABM_dom"/>
</dbReference>
<dbReference type="PANTHER" id="PTHR34474:SF2">
    <property type="entry name" value="SIGNAL TRANSDUCTION PROTEIN TRAP"/>
    <property type="match status" value="1"/>
</dbReference>
<keyword evidence="3" id="KW-1185">Reference proteome</keyword>
<dbReference type="Pfam" id="PF03992">
    <property type="entry name" value="ABM"/>
    <property type="match status" value="1"/>
</dbReference>
<name>A0ABT0WBV8_9BACI</name>
<protein>
    <submittedName>
        <fullName evidence="2">Antibiotic biosynthesis monooxygenase</fullName>
    </submittedName>
</protein>
<dbReference type="GO" id="GO:0004497">
    <property type="term" value="F:monooxygenase activity"/>
    <property type="evidence" value="ECO:0007669"/>
    <property type="project" value="UniProtKB-KW"/>
</dbReference>
<gene>
    <name evidence="2" type="ORF">NDK43_16810</name>
</gene>
<proteinExistence type="predicted"/>
<evidence type="ECO:0000313" key="3">
    <source>
        <dbReference type="Proteomes" id="UP001523262"/>
    </source>
</evidence>
<comment type="caution">
    <text evidence="2">The sequence shown here is derived from an EMBL/GenBank/DDBJ whole genome shotgun (WGS) entry which is preliminary data.</text>
</comment>
<dbReference type="Gene3D" id="3.30.70.100">
    <property type="match status" value="1"/>
</dbReference>
<feature type="domain" description="ABM" evidence="1">
    <location>
        <begin position="66"/>
        <end position="158"/>
    </location>
</feature>
<dbReference type="PROSITE" id="PS51725">
    <property type="entry name" value="ABM"/>
    <property type="match status" value="1"/>
</dbReference>
<dbReference type="InterPro" id="IPR050404">
    <property type="entry name" value="Heme-degrading_MO"/>
</dbReference>
<keyword evidence="2" id="KW-0560">Oxidoreductase</keyword>
<accession>A0ABT0WBV8</accession>
<dbReference type="Proteomes" id="UP001523262">
    <property type="component" value="Unassembled WGS sequence"/>
</dbReference>
<dbReference type="SUPFAM" id="SSF54909">
    <property type="entry name" value="Dimeric alpha+beta barrel"/>
    <property type="match status" value="1"/>
</dbReference>
<organism evidence="2 3">
    <name type="scientific">Neobacillus pocheonensis</name>
    <dbReference type="NCBI Taxonomy" id="363869"/>
    <lineage>
        <taxon>Bacteria</taxon>
        <taxon>Bacillati</taxon>
        <taxon>Bacillota</taxon>
        <taxon>Bacilli</taxon>
        <taxon>Bacillales</taxon>
        <taxon>Bacillaceae</taxon>
        <taxon>Neobacillus</taxon>
    </lineage>
</organism>
<dbReference type="PANTHER" id="PTHR34474">
    <property type="entry name" value="SIGNAL TRANSDUCTION PROTEIN TRAP"/>
    <property type="match status" value="1"/>
</dbReference>
<sequence>MNFFITAGTLDYLKKIENKYPAETMVSIANVSGALLLHETNGATVFKEPRKYEVFDSGGDLAGRGFVVMNYFPVTDEGRPLFEQEFKNRTKIFSNEPGFIAIRALRPLSSNTYVTLTIWDTEVDYQNSKNINSFSNAINKKEIGLDHQPKIFSSESYVRQYTIIE</sequence>
<evidence type="ECO:0000313" key="2">
    <source>
        <dbReference type="EMBL" id="MCM2533743.1"/>
    </source>
</evidence>
<dbReference type="EMBL" id="JAMQCR010000001">
    <property type="protein sequence ID" value="MCM2533743.1"/>
    <property type="molecule type" value="Genomic_DNA"/>
</dbReference>
<dbReference type="InterPro" id="IPR011008">
    <property type="entry name" value="Dimeric_a/b-barrel"/>
</dbReference>
<reference evidence="2 3" key="1">
    <citation type="submission" date="2022-06" db="EMBL/GenBank/DDBJ databases">
        <authorList>
            <person name="Jeon C.O."/>
        </authorList>
    </citation>
    <scope>NUCLEOTIDE SEQUENCE [LARGE SCALE GENOMIC DNA]</scope>
    <source>
        <strain evidence="2 3">KCTC 13943</strain>
    </source>
</reference>
<evidence type="ECO:0000259" key="1">
    <source>
        <dbReference type="PROSITE" id="PS51725"/>
    </source>
</evidence>